<keyword evidence="3" id="KW-1185">Reference proteome</keyword>
<feature type="non-terminal residue" evidence="2">
    <location>
        <position position="124"/>
    </location>
</feature>
<feature type="domain" description="Tc1-like transposase DDE" evidence="1">
    <location>
        <begin position="12"/>
        <end position="108"/>
    </location>
</feature>
<evidence type="ECO:0000313" key="2">
    <source>
        <dbReference type="EMBL" id="CAI2200494.1"/>
    </source>
</evidence>
<evidence type="ECO:0000313" key="3">
    <source>
        <dbReference type="Proteomes" id="UP001153678"/>
    </source>
</evidence>
<dbReference type="EMBL" id="CAMKVN010024531">
    <property type="protein sequence ID" value="CAI2200494.1"/>
    <property type="molecule type" value="Genomic_DNA"/>
</dbReference>
<name>A0A9W4X7I4_9GLOM</name>
<dbReference type="GO" id="GO:0003676">
    <property type="term" value="F:nucleic acid binding"/>
    <property type="evidence" value="ECO:0007669"/>
    <property type="project" value="InterPro"/>
</dbReference>
<dbReference type="OrthoDB" id="2266637at2759"/>
<evidence type="ECO:0000259" key="1">
    <source>
        <dbReference type="Pfam" id="PF13358"/>
    </source>
</evidence>
<dbReference type="Gene3D" id="3.30.420.10">
    <property type="entry name" value="Ribonuclease H-like superfamily/Ribonuclease H"/>
    <property type="match status" value="1"/>
</dbReference>
<dbReference type="InterPro" id="IPR036397">
    <property type="entry name" value="RNaseH_sf"/>
</dbReference>
<dbReference type="Proteomes" id="UP001153678">
    <property type="component" value="Unassembled WGS sequence"/>
</dbReference>
<dbReference type="Pfam" id="PF13358">
    <property type="entry name" value="DDE_3"/>
    <property type="match status" value="1"/>
</dbReference>
<dbReference type="AlphaFoldDB" id="A0A9W4X7I4"/>
<gene>
    <name evidence="2" type="ORF">FWILDA_LOCUS19596</name>
</gene>
<reference evidence="2" key="1">
    <citation type="submission" date="2022-08" db="EMBL/GenBank/DDBJ databases">
        <authorList>
            <person name="Kallberg Y."/>
            <person name="Tangrot J."/>
            <person name="Rosling A."/>
        </authorList>
    </citation>
    <scope>NUCLEOTIDE SEQUENCE</scope>
    <source>
        <strain evidence="2">Wild A</strain>
    </source>
</reference>
<dbReference type="InterPro" id="IPR038717">
    <property type="entry name" value="Tc1-like_DDE_dom"/>
</dbReference>
<accession>A0A9W4X7I4</accession>
<organism evidence="2 3">
    <name type="scientific">Funneliformis geosporum</name>
    <dbReference type="NCBI Taxonomy" id="1117311"/>
    <lineage>
        <taxon>Eukaryota</taxon>
        <taxon>Fungi</taxon>
        <taxon>Fungi incertae sedis</taxon>
        <taxon>Mucoromycota</taxon>
        <taxon>Glomeromycotina</taxon>
        <taxon>Glomeromycetes</taxon>
        <taxon>Glomerales</taxon>
        <taxon>Glomeraceae</taxon>
        <taxon>Funneliformis</taxon>
    </lineage>
</organism>
<sequence length="124" mass="14243">NVNDRGVIKWELIKGGMKTEDFHKFISSLNLPTNQKCYLLLDNLKVHHATKSCQKLGLTTIKELLASKNIIPIFLPPYTPELNPVELIFNFLRQNTEKKKPRTTEELKVSISKAIELLNQQDLT</sequence>
<comment type="caution">
    <text evidence="2">The sequence shown here is derived from an EMBL/GenBank/DDBJ whole genome shotgun (WGS) entry which is preliminary data.</text>
</comment>
<protein>
    <submittedName>
        <fullName evidence="2">14861_t:CDS:1</fullName>
    </submittedName>
</protein>
<feature type="non-terminal residue" evidence="2">
    <location>
        <position position="1"/>
    </location>
</feature>
<proteinExistence type="predicted"/>